<evidence type="ECO:0000313" key="2">
    <source>
        <dbReference type="EMBL" id="QDT98669.1"/>
    </source>
</evidence>
<reference evidence="2 3" key="1">
    <citation type="submission" date="2019-03" db="EMBL/GenBank/DDBJ databases">
        <title>Deep-cultivation of Planctomycetes and their phenomic and genomic characterization uncovers novel biology.</title>
        <authorList>
            <person name="Wiegand S."/>
            <person name="Jogler M."/>
            <person name="Boedeker C."/>
            <person name="Pinto D."/>
            <person name="Vollmers J."/>
            <person name="Rivas-Marin E."/>
            <person name="Kohn T."/>
            <person name="Peeters S.H."/>
            <person name="Heuer A."/>
            <person name="Rast P."/>
            <person name="Oberbeckmann S."/>
            <person name="Bunk B."/>
            <person name="Jeske O."/>
            <person name="Meyerdierks A."/>
            <person name="Storesund J.E."/>
            <person name="Kallscheuer N."/>
            <person name="Luecker S."/>
            <person name="Lage O.M."/>
            <person name="Pohl T."/>
            <person name="Merkel B.J."/>
            <person name="Hornburger P."/>
            <person name="Mueller R.-W."/>
            <person name="Bruemmer F."/>
            <person name="Labrenz M."/>
            <person name="Spormann A.M."/>
            <person name="Op den Camp H."/>
            <person name="Overmann J."/>
            <person name="Amann R."/>
            <person name="Jetten M.S.M."/>
            <person name="Mascher T."/>
            <person name="Medema M.H."/>
            <person name="Devos D.P."/>
            <person name="Kaster A.-K."/>
            <person name="Ovreas L."/>
            <person name="Rohde M."/>
            <person name="Galperin M.Y."/>
            <person name="Jogler C."/>
        </authorList>
    </citation>
    <scope>NUCLEOTIDE SEQUENCE [LARGE SCALE GENOMIC DNA]</scope>
    <source>
        <strain evidence="2 3">V144</strain>
    </source>
</reference>
<organism evidence="2 3">
    <name type="scientific">Gimesia aquarii</name>
    <dbReference type="NCBI Taxonomy" id="2527964"/>
    <lineage>
        <taxon>Bacteria</taxon>
        <taxon>Pseudomonadati</taxon>
        <taxon>Planctomycetota</taxon>
        <taxon>Planctomycetia</taxon>
        <taxon>Planctomycetales</taxon>
        <taxon>Planctomycetaceae</taxon>
        <taxon>Gimesia</taxon>
    </lineage>
</organism>
<evidence type="ECO:0000313" key="3">
    <source>
        <dbReference type="Proteomes" id="UP000318704"/>
    </source>
</evidence>
<feature type="region of interest" description="Disordered" evidence="1">
    <location>
        <begin position="97"/>
        <end position="118"/>
    </location>
</feature>
<dbReference type="EMBL" id="CP037920">
    <property type="protein sequence ID" value="QDT98669.1"/>
    <property type="molecule type" value="Genomic_DNA"/>
</dbReference>
<dbReference type="KEGG" id="gaw:V144x_41760"/>
<dbReference type="AlphaFoldDB" id="A0A517W089"/>
<protein>
    <recommendedName>
        <fullName evidence="4">Carboxypeptidase regulatory-like domain-containing protein</fullName>
    </recommendedName>
</protein>
<sequence length="145" mass="15228">MFHLNVPKLTVMLLGGLCCLLSQSCGSNGRSETLYDVSGTVTYAGKPVPYGSVLFVADADEGNTGPQGVAAIEDGKFDTAKAGRGVVGGAYTVIIKGRSTQSSQEEDEGGGDPPLFADFQTTAVFPEENSVQKFEVPENRTQSDE</sequence>
<gene>
    <name evidence="2" type="ORF">V144x_41760</name>
</gene>
<dbReference type="RefSeq" id="WP_144987525.1">
    <property type="nucleotide sequence ID" value="NZ_CP037920.1"/>
</dbReference>
<evidence type="ECO:0000256" key="1">
    <source>
        <dbReference type="SAM" id="MobiDB-lite"/>
    </source>
</evidence>
<proteinExistence type="predicted"/>
<dbReference type="Proteomes" id="UP000318704">
    <property type="component" value="Chromosome"/>
</dbReference>
<evidence type="ECO:0008006" key="4">
    <source>
        <dbReference type="Google" id="ProtNLM"/>
    </source>
</evidence>
<accession>A0A517W089</accession>
<name>A0A517W089_9PLAN</name>